<accession>A0A0Q0UC91</accession>
<dbReference type="PRINTS" id="PR00097">
    <property type="entry name" value="ANTSNTHASEII"/>
</dbReference>
<comment type="similarity">
    <text evidence="1">In the C-terminal section; belongs to the anthranilate synthase component I family.</text>
</comment>
<dbReference type="InterPro" id="IPR015890">
    <property type="entry name" value="Chorismate_C"/>
</dbReference>
<feature type="domain" description="Glutamine amidotransferase" evidence="5">
    <location>
        <begin position="19"/>
        <end position="197"/>
    </location>
</feature>
<dbReference type="PRINTS" id="PR00096">
    <property type="entry name" value="GATASE"/>
</dbReference>
<dbReference type="NCBIfam" id="TIGR00566">
    <property type="entry name" value="trpG_papA"/>
    <property type="match status" value="1"/>
</dbReference>
<dbReference type="GO" id="GO:0009396">
    <property type="term" value="P:folic acid-containing compound biosynthetic process"/>
    <property type="evidence" value="ECO:0007669"/>
    <property type="project" value="InterPro"/>
</dbReference>
<dbReference type="PATRIC" id="fig|1544413.3.peg.2198"/>
<dbReference type="InterPro" id="IPR029062">
    <property type="entry name" value="Class_I_gatase-like"/>
</dbReference>
<dbReference type="STRING" id="1544413.Clow_02200"/>
<proteinExistence type="inferred from homology"/>
<keyword evidence="4" id="KW-0315">Glutamine amidotransferase</keyword>
<dbReference type="InterPro" id="IPR005802">
    <property type="entry name" value="ADC_synth_comp_1"/>
</dbReference>
<dbReference type="PANTHER" id="PTHR11236">
    <property type="entry name" value="AMINOBENZOATE/ANTHRANILATE SYNTHASE"/>
    <property type="match status" value="1"/>
</dbReference>
<evidence type="ECO:0000313" key="8">
    <source>
        <dbReference type="Proteomes" id="UP000050488"/>
    </source>
</evidence>
<evidence type="ECO:0000259" key="5">
    <source>
        <dbReference type="Pfam" id="PF00117"/>
    </source>
</evidence>
<dbReference type="Gene3D" id="3.60.120.10">
    <property type="entry name" value="Anthranilate synthase"/>
    <property type="match status" value="1"/>
</dbReference>
<dbReference type="EC" id="2.6.1.85" evidence="2"/>
<dbReference type="NCBIfam" id="TIGR00553">
    <property type="entry name" value="pabB"/>
    <property type="match status" value="1"/>
</dbReference>
<dbReference type="Pfam" id="PF00425">
    <property type="entry name" value="Chorismate_bind"/>
    <property type="match status" value="1"/>
</dbReference>
<dbReference type="Gene3D" id="3.40.50.880">
    <property type="match status" value="1"/>
</dbReference>
<dbReference type="InterPro" id="IPR005801">
    <property type="entry name" value="ADC_synthase"/>
</dbReference>
<organism evidence="7 8">
    <name type="scientific">Corynebacterium lowii</name>
    <dbReference type="NCBI Taxonomy" id="1544413"/>
    <lineage>
        <taxon>Bacteria</taxon>
        <taxon>Bacillati</taxon>
        <taxon>Actinomycetota</taxon>
        <taxon>Actinomycetes</taxon>
        <taxon>Mycobacteriales</taxon>
        <taxon>Corynebacteriaceae</taxon>
        <taxon>Corynebacterium</taxon>
    </lineage>
</organism>
<keyword evidence="3 7" id="KW-0808">Transferase</keyword>
<dbReference type="PROSITE" id="PS51273">
    <property type="entry name" value="GATASE_TYPE_1"/>
    <property type="match status" value="1"/>
</dbReference>
<dbReference type="GO" id="GO:0008153">
    <property type="term" value="P:4-aminobenzoate biosynthetic process"/>
    <property type="evidence" value="ECO:0007669"/>
    <property type="project" value="TreeGrafter"/>
</dbReference>
<dbReference type="GO" id="GO:0000162">
    <property type="term" value="P:L-tryptophan biosynthetic process"/>
    <property type="evidence" value="ECO:0007669"/>
    <property type="project" value="TreeGrafter"/>
</dbReference>
<dbReference type="InterPro" id="IPR019999">
    <property type="entry name" value="Anth_synth_I-like"/>
</dbReference>
<evidence type="ECO:0000256" key="4">
    <source>
        <dbReference type="ARBA" id="ARBA00022962"/>
    </source>
</evidence>
<sequence length="610" mass="65927">MNDCARGAIASVRMAVTVLVIDNQDSFTLNIVEALRAAGARVRVQSNTERPEWEGIEAVVISPGPGHPGVAADVGSSTEALHRGLPVLGVCLGHQLMAQECGGAVTQVVPAHGVISQVHHDESELFAGLPQEFAAVRYHSLAITRVPEELEVTAWTGLGAEKIVMGLRHRTKPWWGVQFHPESVGATGAVRVLENFVEMVRARRRSVRVHHRHLTGCTLDAPEVYRRLYAREPYAVWLDDSTGRGYSFLSAPREAPREMAGVSISGAVEVPDLPFAPMLGWVGYLTYPRGRHFRFAESGVVVGPTGVHLLALDEAWLDEAERALAVPGPREAPRAARARLRCVDTKAEYLDKIARLQEAIAAGETYEACLTTSLRGPSPGLGLADYLALRAANPTPYGAYLRWGDTQIMSTSPETFLRVRSGVAESRPIKGTRPRGATSEEDAALRADLASNPKDRAENLMVVDLVRHDLTRVARPGSVRAEPLFEVETYAAAHQLVSTVRAELAASPWELIDAAFPGGSMTGAPKKRTMEILADLEEGERGIYSGAIGYIGLDGTVDLAMTIRTLVEQNGELSYGVGGAILAASDPEAEYREIITKAQPVRAIAEVEFP</sequence>
<dbReference type="AlphaFoldDB" id="A0A0Q0UC91"/>
<dbReference type="Proteomes" id="UP000050488">
    <property type="component" value="Unassembled WGS sequence"/>
</dbReference>
<dbReference type="CDD" id="cd01743">
    <property type="entry name" value="GATase1_Anthranilate_Synthase"/>
    <property type="match status" value="1"/>
</dbReference>
<reference evidence="7 8" key="1">
    <citation type="submission" date="2015-10" db="EMBL/GenBank/DDBJ databases">
        <title>Corynebacteirum lowii and Corynebacterium oculi species nova, derived from human clinical disease and and emended description of Corynebacterium mastiditis.</title>
        <authorList>
            <person name="Bernard K."/>
            <person name="Pacheco A.L."/>
            <person name="Mcdougall C."/>
            <person name="Burtx T."/>
            <person name="Weibe D."/>
            <person name="Tyler S."/>
            <person name="Olson A.B."/>
            <person name="Cnockaert M."/>
            <person name="Eguchi H."/>
            <person name="Kuwahara T."/>
            <person name="Nakayama-Imaohji H."/>
            <person name="Boudewijins M."/>
            <person name="Van Hoecke F."/>
            <person name="Bernier A.-M."/>
            <person name="Vandamme P."/>
        </authorList>
    </citation>
    <scope>NUCLEOTIDE SEQUENCE [LARGE SCALE GENOMIC DNA]</scope>
    <source>
        <strain evidence="7 8">NML 130206</strain>
    </source>
</reference>
<gene>
    <name evidence="7" type="primary">pabB</name>
    <name evidence="7" type="ORF">Clow_02200</name>
</gene>
<evidence type="ECO:0000313" key="7">
    <source>
        <dbReference type="EMBL" id="KQB83999.1"/>
    </source>
</evidence>
<protein>
    <recommendedName>
        <fullName evidence="2">aminodeoxychorismate synthase</fullName>
        <ecNumber evidence="2">2.6.1.85</ecNumber>
    </recommendedName>
</protein>
<dbReference type="SUPFAM" id="SSF56322">
    <property type="entry name" value="ADC synthase"/>
    <property type="match status" value="1"/>
</dbReference>
<dbReference type="PRINTS" id="PR00099">
    <property type="entry name" value="CPSGATASE"/>
</dbReference>
<dbReference type="GO" id="GO:0046820">
    <property type="term" value="F:4-amino-4-deoxychorismate synthase activity"/>
    <property type="evidence" value="ECO:0007669"/>
    <property type="project" value="UniProtKB-EC"/>
</dbReference>
<evidence type="ECO:0000256" key="2">
    <source>
        <dbReference type="ARBA" id="ARBA00013139"/>
    </source>
</evidence>
<dbReference type="InterPro" id="IPR017926">
    <property type="entry name" value="GATASE"/>
</dbReference>
<keyword evidence="8" id="KW-1185">Reference proteome</keyword>
<dbReference type="SUPFAM" id="SSF52317">
    <property type="entry name" value="Class I glutamine amidotransferase-like"/>
    <property type="match status" value="1"/>
</dbReference>
<keyword evidence="7" id="KW-0032">Aminotransferase</keyword>
<dbReference type="Pfam" id="PF00117">
    <property type="entry name" value="GATase"/>
    <property type="match status" value="1"/>
</dbReference>
<dbReference type="PANTHER" id="PTHR11236:SF18">
    <property type="entry name" value="AMINODEOXYCHORISMATE SYNTHASE"/>
    <property type="match status" value="1"/>
</dbReference>
<evidence type="ECO:0000256" key="3">
    <source>
        <dbReference type="ARBA" id="ARBA00022679"/>
    </source>
</evidence>
<name>A0A0Q0UC91_9CORY</name>
<dbReference type="InterPro" id="IPR006221">
    <property type="entry name" value="TrpG/PapA_dom"/>
</dbReference>
<evidence type="ECO:0000256" key="1">
    <source>
        <dbReference type="ARBA" id="ARBA00005970"/>
    </source>
</evidence>
<feature type="domain" description="Chorismate-utilising enzyme C-terminal" evidence="6">
    <location>
        <begin position="346"/>
        <end position="597"/>
    </location>
</feature>
<dbReference type="GO" id="GO:0005737">
    <property type="term" value="C:cytoplasm"/>
    <property type="evidence" value="ECO:0007669"/>
    <property type="project" value="TreeGrafter"/>
</dbReference>
<evidence type="ECO:0000259" key="6">
    <source>
        <dbReference type="Pfam" id="PF00425"/>
    </source>
</evidence>
<comment type="caution">
    <text evidence="7">The sequence shown here is derived from an EMBL/GenBank/DDBJ whole genome shotgun (WGS) entry which is preliminary data.</text>
</comment>
<dbReference type="EMBL" id="LKEV01000008">
    <property type="protein sequence ID" value="KQB83999.1"/>
    <property type="molecule type" value="Genomic_DNA"/>
</dbReference>